<dbReference type="InterPro" id="IPR004045">
    <property type="entry name" value="Glutathione_S-Trfase_N"/>
</dbReference>
<accession>A0AAV2I1G5</accession>
<comment type="caution">
    <text evidence="4">The sequence shown here is derived from an EMBL/GenBank/DDBJ whole genome shotgun (WGS) entry which is preliminary data.</text>
</comment>
<dbReference type="PANTHER" id="PTHR44188:SF1">
    <property type="entry name" value="GDAP1, ISOFORM A"/>
    <property type="match status" value="1"/>
</dbReference>
<evidence type="ECO:0000313" key="4">
    <source>
        <dbReference type="EMBL" id="CAL1538180.1"/>
    </source>
</evidence>
<protein>
    <recommendedName>
        <fullName evidence="3">GST N-terminal domain-containing protein</fullName>
    </recommendedName>
</protein>
<dbReference type="InterPro" id="IPR036249">
    <property type="entry name" value="Thioredoxin-like_sf"/>
</dbReference>
<proteinExistence type="inferred from homology"/>
<evidence type="ECO:0000256" key="2">
    <source>
        <dbReference type="SAM" id="Phobius"/>
    </source>
</evidence>
<feature type="transmembrane region" description="Helical" evidence="2">
    <location>
        <begin position="286"/>
        <end position="307"/>
    </location>
</feature>
<dbReference type="InterPro" id="IPR036282">
    <property type="entry name" value="Glutathione-S-Trfase_C_sf"/>
</dbReference>
<reference evidence="4 5" key="1">
    <citation type="submission" date="2024-04" db="EMBL/GenBank/DDBJ databases">
        <authorList>
            <consortium name="Genoscope - CEA"/>
            <person name="William W."/>
        </authorList>
    </citation>
    <scope>NUCLEOTIDE SEQUENCE [LARGE SCALE GENOMIC DNA]</scope>
</reference>
<gene>
    <name evidence="4" type="ORF">GSLYS_00012001001</name>
</gene>
<dbReference type="SUPFAM" id="SSF52833">
    <property type="entry name" value="Thioredoxin-like"/>
    <property type="match status" value="1"/>
</dbReference>
<dbReference type="Pfam" id="PF13417">
    <property type="entry name" value="GST_N_3"/>
    <property type="match status" value="1"/>
</dbReference>
<dbReference type="PANTHER" id="PTHR44188">
    <property type="entry name" value="GDAP1, ISOFORM A"/>
    <property type="match status" value="1"/>
</dbReference>
<keyword evidence="2" id="KW-1133">Transmembrane helix</keyword>
<dbReference type="GO" id="GO:0005741">
    <property type="term" value="C:mitochondrial outer membrane"/>
    <property type="evidence" value="ECO:0007669"/>
    <property type="project" value="TreeGrafter"/>
</dbReference>
<evidence type="ECO:0000259" key="3">
    <source>
        <dbReference type="PROSITE" id="PS50404"/>
    </source>
</evidence>
<comment type="similarity">
    <text evidence="1">Belongs to the GST superfamily.</text>
</comment>
<dbReference type="Gene3D" id="1.20.1050.10">
    <property type="match status" value="1"/>
</dbReference>
<dbReference type="SUPFAM" id="SSF47616">
    <property type="entry name" value="GST C-terminal domain-like"/>
    <property type="match status" value="1"/>
</dbReference>
<sequence>MASLPVQLFFWPTSYYSQKAVLALEEKNVKYKQTIISLIAYEQNEPWFLRLNPQGEVPMLKLGDKYFTQSETIVDTVDKLNNAPVLVPDPSTPEGKQVQDWRCKLNSINMEGLTFGVLLNPELAVTDIKIPSSYRQTKEEYRVKTCKAIEKMEKLREKYPDLKNAYDVKIEKSKKRSSVWFEKSDTIALIDELQILFDDLEAQLRRSRTENIIEHWLCGATYTAADITLCVLLGRLLMIGLLPKYLDPAKRPALIEYWNQAQLRPSVQKGIFGGKRTLMLYQARKALAKVAAGAAVAGGVVALGVLIGQKYKS</sequence>
<feature type="domain" description="GST N-terminal" evidence="3">
    <location>
        <begin position="4"/>
        <end position="85"/>
    </location>
</feature>
<keyword evidence="5" id="KW-1185">Reference proteome</keyword>
<dbReference type="GO" id="GO:0006626">
    <property type="term" value="P:protein targeting to mitochondrion"/>
    <property type="evidence" value="ECO:0007669"/>
    <property type="project" value="TreeGrafter"/>
</dbReference>
<dbReference type="AlphaFoldDB" id="A0AAV2I1G5"/>
<dbReference type="GO" id="GO:0008053">
    <property type="term" value="P:mitochondrial fusion"/>
    <property type="evidence" value="ECO:0007669"/>
    <property type="project" value="TreeGrafter"/>
</dbReference>
<dbReference type="Proteomes" id="UP001497497">
    <property type="component" value="Unassembled WGS sequence"/>
</dbReference>
<organism evidence="4 5">
    <name type="scientific">Lymnaea stagnalis</name>
    <name type="common">Great pond snail</name>
    <name type="synonym">Helix stagnalis</name>
    <dbReference type="NCBI Taxonomy" id="6523"/>
    <lineage>
        <taxon>Eukaryota</taxon>
        <taxon>Metazoa</taxon>
        <taxon>Spiralia</taxon>
        <taxon>Lophotrochozoa</taxon>
        <taxon>Mollusca</taxon>
        <taxon>Gastropoda</taxon>
        <taxon>Heterobranchia</taxon>
        <taxon>Euthyneura</taxon>
        <taxon>Panpulmonata</taxon>
        <taxon>Hygrophila</taxon>
        <taxon>Lymnaeoidea</taxon>
        <taxon>Lymnaeidae</taxon>
        <taxon>Lymnaea</taxon>
    </lineage>
</organism>
<dbReference type="PROSITE" id="PS50404">
    <property type="entry name" value="GST_NTER"/>
    <property type="match status" value="1"/>
</dbReference>
<name>A0AAV2I1G5_LYMST</name>
<keyword evidence="2" id="KW-0472">Membrane</keyword>
<dbReference type="EMBL" id="CAXITT010000288">
    <property type="protein sequence ID" value="CAL1538180.1"/>
    <property type="molecule type" value="Genomic_DNA"/>
</dbReference>
<evidence type="ECO:0000256" key="1">
    <source>
        <dbReference type="ARBA" id="ARBA00007409"/>
    </source>
</evidence>
<keyword evidence="2" id="KW-0812">Transmembrane</keyword>
<dbReference type="GO" id="GO:0000266">
    <property type="term" value="P:mitochondrial fission"/>
    <property type="evidence" value="ECO:0007669"/>
    <property type="project" value="TreeGrafter"/>
</dbReference>
<dbReference type="Gene3D" id="3.40.30.10">
    <property type="entry name" value="Glutaredoxin"/>
    <property type="match status" value="1"/>
</dbReference>
<evidence type="ECO:0000313" key="5">
    <source>
        <dbReference type="Proteomes" id="UP001497497"/>
    </source>
</evidence>